<protein>
    <submittedName>
        <fullName evidence="4">Ankyrin repeat-containing domain protein</fullName>
    </submittedName>
</protein>
<dbReference type="Gene3D" id="1.25.40.20">
    <property type="entry name" value="Ankyrin repeat-containing domain"/>
    <property type="match status" value="1"/>
</dbReference>
<evidence type="ECO:0000313" key="4">
    <source>
        <dbReference type="EMBL" id="KAK1622791.1"/>
    </source>
</evidence>
<dbReference type="GeneID" id="85476413"/>
<name>A0AAI9ZG16_9PEZI</name>
<keyword evidence="2 3" id="KW-0040">ANK repeat</keyword>
<reference evidence="4" key="1">
    <citation type="submission" date="2021-06" db="EMBL/GenBank/DDBJ databases">
        <title>Comparative genomics, transcriptomics and evolutionary studies reveal genomic signatures of adaptation to plant cell wall in hemibiotrophic fungi.</title>
        <authorList>
            <consortium name="DOE Joint Genome Institute"/>
            <person name="Baroncelli R."/>
            <person name="Diaz J.F."/>
            <person name="Benocci T."/>
            <person name="Peng M."/>
            <person name="Battaglia E."/>
            <person name="Haridas S."/>
            <person name="Andreopoulos W."/>
            <person name="Labutti K."/>
            <person name="Pangilinan J."/>
            <person name="Floch G.L."/>
            <person name="Makela M.R."/>
            <person name="Henrissat B."/>
            <person name="Grigoriev I.V."/>
            <person name="Crouch J.A."/>
            <person name="De Vries R.P."/>
            <person name="Sukno S.A."/>
            <person name="Thon M.R."/>
        </authorList>
    </citation>
    <scope>NUCLEOTIDE SEQUENCE</scope>
    <source>
        <strain evidence="4">CBS 102054</strain>
    </source>
</reference>
<proteinExistence type="predicted"/>
<organism evidence="4 5">
    <name type="scientific">Colletotrichum phormii</name>
    <dbReference type="NCBI Taxonomy" id="359342"/>
    <lineage>
        <taxon>Eukaryota</taxon>
        <taxon>Fungi</taxon>
        <taxon>Dikarya</taxon>
        <taxon>Ascomycota</taxon>
        <taxon>Pezizomycotina</taxon>
        <taxon>Sordariomycetes</taxon>
        <taxon>Hypocreomycetidae</taxon>
        <taxon>Glomerellales</taxon>
        <taxon>Glomerellaceae</taxon>
        <taxon>Colletotrichum</taxon>
        <taxon>Colletotrichum acutatum species complex</taxon>
    </lineage>
</organism>
<evidence type="ECO:0000256" key="1">
    <source>
        <dbReference type="ARBA" id="ARBA00022737"/>
    </source>
</evidence>
<evidence type="ECO:0000313" key="5">
    <source>
        <dbReference type="Proteomes" id="UP001243989"/>
    </source>
</evidence>
<dbReference type="SUPFAM" id="SSF48403">
    <property type="entry name" value="Ankyrin repeat"/>
    <property type="match status" value="1"/>
</dbReference>
<evidence type="ECO:0000256" key="3">
    <source>
        <dbReference type="PROSITE-ProRule" id="PRU00023"/>
    </source>
</evidence>
<dbReference type="EMBL" id="JAHMHQ010000033">
    <property type="protein sequence ID" value="KAK1622791.1"/>
    <property type="molecule type" value="Genomic_DNA"/>
</dbReference>
<dbReference type="PROSITE" id="PS50088">
    <property type="entry name" value="ANK_REPEAT"/>
    <property type="match status" value="1"/>
</dbReference>
<gene>
    <name evidence="4" type="ORF">BDP81DRAFT_440852</name>
</gene>
<dbReference type="InterPro" id="IPR002110">
    <property type="entry name" value="Ankyrin_rpt"/>
</dbReference>
<keyword evidence="1" id="KW-0677">Repeat</keyword>
<dbReference type="Proteomes" id="UP001243989">
    <property type="component" value="Unassembled WGS sequence"/>
</dbReference>
<dbReference type="GO" id="GO:0005737">
    <property type="term" value="C:cytoplasm"/>
    <property type="evidence" value="ECO:0007669"/>
    <property type="project" value="TreeGrafter"/>
</dbReference>
<dbReference type="PANTHER" id="PTHR24198:SF165">
    <property type="entry name" value="ANKYRIN REPEAT-CONTAINING PROTEIN-RELATED"/>
    <property type="match status" value="1"/>
</dbReference>
<dbReference type="SMART" id="SM00248">
    <property type="entry name" value="ANK"/>
    <property type="match status" value="2"/>
</dbReference>
<keyword evidence="5" id="KW-1185">Reference proteome</keyword>
<dbReference type="AlphaFoldDB" id="A0AAI9ZG16"/>
<dbReference type="PANTHER" id="PTHR24198">
    <property type="entry name" value="ANKYRIN REPEAT AND PROTEIN KINASE DOMAIN-CONTAINING PROTEIN"/>
    <property type="match status" value="1"/>
</dbReference>
<dbReference type="PROSITE" id="PS50297">
    <property type="entry name" value="ANK_REP_REGION"/>
    <property type="match status" value="1"/>
</dbReference>
<comment type="caution">
    <text evidence="4">The sequence shown here is derived from an EMBL/GenBank/DDBJ whole genome shotgun (WGS) entry which is preliminary data.</text>
</comment>
<sequence length="99" mass="10781">MGYLFCCDINLVETLISMGADINENYEGFHRPPPLAMAAMKGLFNIVRKLLQLNADPNATAGIHFDRTALEGASERGRLDVVKLLLDSGVSIEGTLRSC</sequence>
<dbReference type="Pfam" id="PF12796">
    <property type="entry name" value="Ank_2"/>
    <property type="match status" value="1"/>
</dbReference>
<dbReference type="RefSeq" id="XP_060438786.1">
    <property type="nucleotide sequence ID" value="XM_060591551.1"/>
</dbReference>
<feature type="repeat" description="ANK" evidence="3">
    <location>
        <begin position="65"/>
        <end position="97"/>
    </location>
</feature>
<evidence type="ECO:0000256" key="2">
    <source>
        <dbReference type="ARBA" id="ARBA00023043"/>
    </source>
</evidence>
<dbReference type="InterPro" id="IPR036770">
    <property type="entry name" value="Ankyrin_rpt-contain_sf"/>
</dbReference>
<accession>A0AAI9ZG16</accession>